<reference evidence="3" key="1">
    <citation type="journal article" date="2019" name="Int. J. Syst. Evol. Microbiol.">
        <title>The Global Catalogue of Microorganisms (GCM) 10K type strain sequencing project: providing services to taxonomists for standard genome sequencing and annotation.</title>
        <authorList>
            <consortium name="The Broad Institute Genomics Platform"/>
            <consortium name="The Broad Institute Genome Sequencing Center for Infectious Disease"/>
            <person name="Wu L."/>
            <person name="Ma J."/>
        </authorList>
    </citation>
    <scope>NUCLEOTIDE SEQUENCE [LARGE SCALE GENOMIC DNA]</scope>
    <source>
        <strain evidence="3">KCTC 52416</strain>
    </source>
</reference>
<dbReference type="Pfam" id="PF24681">
    <property type="entry name" value="Kelch_KLHDC2_KLHL20_DRC7"/>
    <property type="match status" value="1"/>
</dbReference>
<accession>A0ABV7JHS9</accession>
<proteinExistence type="predicted"/>
<dbReference type="SUPFAM" id="SSF50939">
    <property type="entry name" value="Sialidases"/>
    <property type="match status" value="1"/>
</dbReference>
<dbReference type="CDD" id="cd15482">
    <property type="entry name" value="Sialidase_non-viral"/>
    <property type="match status" value="1"/>
</dbReference>
<evidence type="ECO:0000313" key="3">
    <source>
        <dbReference type="Proteomes" id="UP001595526"/>
    </source>
</evidence>
<dbReference type="EMBL" id="JBHRTA010000008">
    <property type="protein sequence ID" value="MFC3196657.1"/>
    <property type="molecule type" value="Genomic_DNA"/>
</dbReference>
<evidence type="ECO:0000313" key="2">
    <source>
        <dbReference type="EMBL" id="MFC3196657.1"/>
    </source>
</evidence>
<dbReference type="RefSeq" id="WP_379019571.1">
    <property type="nucleotide sequence ID" value="NZ_JBHRTA010000008.1"/>
</dbReference>
<dbReference type="InterPro" id="IPR046209">
    <property type="entry name" value="DUF6242_N"/>
</dbReference>
<dbReference type="Gene3D" id="2.60.40.2340">
    <property type="match status" value="1"/>
</dbReference>
<dbReference type="Gene3D" id="2.120.10.80">
    <property type="entry name" value="Kelch-type beta propeller"/>
    <property type="match status" value="1"/>
</dbReference>
<comment type="caution">
    <text evidence="2">The sequence shown here is derived from an EMBL/GenBank/DDBJ whole genome shotgun (WGS) entry which is preliminary data.</text>
</comment>
<keyword evidence="3" id="KW-1185">Reference proteome</keyword>
<dbReference type="Pfam" id="PF19755">
    <property type="entry name" value="DUF6242"/>
    <property type="match status" value="1"/>
</dbReference>
<evidence type="ECO:0000259" key="1">
    <source>
        <dbReference type="Pfam" id="PF19755"/>
    </source>
</evidence>
<protein>
    <submittedName>
        <fullName evidence="2">DUF6242 domain-containing protein</fullName>
    </submittedName>
</protein>
<dbReference type="InterPro" id="IPR036278">
    <property type="entry name" value="Sialidase_sf"/>
</dbReference>
<dbReference type="SUPFAM" id="SSF117281">
    <property type="entry name" value="Kelch motif"/>
    <property type="match status" value="1"/>
</dbReference>
<sequence length="473" mass="51599">MKRTLQPVSGARRYVLLFVVGGLTMLGQQACKKNKEALSNLTGISSFAIKDFEDHTFTIDQNTLTISNVDSLPYLTDPSALIAVFSVIQGSVVEVNGVIQESGVTPNDFSNELTYKTTAEDGMTIRNYKVKVNIEQIDPNTVSWQRLTDNGQWGPYRTVMAGYFGDRFWVLGSSGGGFGAYSYGVFSSTDGISWNSVATSIDSIPQAERQTAVFGFQDKMWLLGGLVPAKGFAFSYVTNQVWSSSDGATWSVSPRIATPAEGELWTGRERINAVVFQNKLWVIGGNNYPAFGNVNAPGVPLNDVWSTTDGASWTQVTATAPFVARTNPAVFVHNNKIYVAGGRNASGTLLNDIWMSEDGVSWSALAVNEVFTPVWGHQVLSYNGHLFLLGGYVKDDGNADVIQNGLWISEDDGTTWTKAEAGDPRALPNNFPGRAFFNAFVRDNAIWITGGEYLDGNNVRVYRNDTWTGALVK</sequence>
<name>A0ABV7JHS9_9SPHI</name>
<dbReference type="InterPro" id="IPR015915">
    <property type="entry name" value="Kelch-typ_b-propeller"/>
</dbReference>
<gene>
    <name evidence="2" type="ORF">ACFOET_03435</name>
</gene>
<dbReference type="PANTHER" id="PTHR23244">
    <property type="entry name" value="KELCH REPEAT DOMAIN"/>
    <property type="match status" value="1"/>
</dbReference>
<dbReference type="Proteomes" id="UP001595526">
    <property type="component" value="Unassembled WGS sequence"/>
</dbReference>
<feature type="domain" description="DUF6242" evidence="1">
    <location>
        <begin position="51"/>
        <end position="132"/>
    </location>
</feature>
<organism evidence="2 3">
    <name type="scientific">Parapedobacter deserti</name>
    <dbReference type="NCBI Taxonomy" id="1912957"/>
    <lineage>
        <taxon>Bacteria</taxon>
        <taxon>Pseudomonadati</taxon>
        <taxon>Bacteroidota</taxon>
        <taxon>Sphingobacteriia</taxon>
        <taxon>Sphingobacteriales</taxon>
        <taxon>Sphingobacteriaceae</taxon>
        <taxon>Parapedobacter</taxon>
    </lineage>
</organism>